<accession>A0A220GHA5</accession>
<evidence type="ECO:0000313" key="3">
    <source>
        <dbReference type="Proteomes" id="UP000224125"/>
    </source>
</evidence>
<dbReference type="CDD" id="cd22591">
    <property type="entry name" value="AcrIIA5"/>
    <property type="match status" value="1"/>
</dbReference>
<name>A0A220GHA5_9CAUD</name>
<feature type="region of interest" description="Disordered" evidence="1">
    <location>
        <begin position="1"/>
        <end position="23"/>
    </location>
</feature>
<sequence length="140" mass="16856">MAYGKSRYNSYRKRSFNRSNKQRREYAQEMDRLEKAFENLDGWYLSSMKDSAYKDFGKYEIRLSNHSADNKYHDLENGRLIVNIKASKLNFVDIIENKLDKIIEKIDKLDLDKYRFINATNLEHDIKCYYKGFKTKKEVI</sequence>
<reference evidence="2 3" key="1">
    <citation type="journal article" date="2017" name="Nat. Microbiol.">
        <title>An anti-CRISPR from a virulent streptococcal phage inhibits Streptococcus pyogenes Cas9.</title>
        <authorList>
            <person name="Hynes A.P."/>
            <person name="Rousseau G.M."/>
            <person name="Lemay M.L."/>
            <person name="Horvath P."/>
            <person name="Romero D.A."/>
            <person name="Fremaux C."/>
            <person name="Moineau S."/>
        </authorList>
    </citation>
    <scope>NUCLEOTIDE SEQUENCE [LARGE SCALE GENOMIC DNA]</scope>
</reference>
<keyword evidence="4" id="KW-0002">3D-structure</keyword>
<dbReference type="PDB" id="6LKF">
    <property type="method" value="NMR"/>
    <property type="chains" value="A=1-140"/>
</dbReference>
<evidence type="ECO:0000256" key="1">
    <source>
        <dbReference type="SAM" id="MobiDB-lite"/>
    </source>
</evidence>
<evidence type="ECO:0000313" key="2">
    <source>
        <dbReference type="EMBL" id="ASD50988.1"/>
    </source>
</evidence>
<dbReference type="DisProt" id="DP02928"/>
<organism evidence="2 3">
    <name type="scientific">Streptococcus phage D4276</name>
    <dbReference type="NCBI Taxonomy" id="2006928"/>
    <lineage>
        <taxon>Viruses</taxon>
        <taxon>Duplodnaviria</taxon>
        <taxon>Heunggongvirae</taxon>
        <taxon>Uroviricota</taxon>
        <taxon>Caudoviricetes</taxon>
        <taxon>Aliceevansviridae</taxon>
        <taxon>Moineauvirus</taxon>
        <taxon>Moineauvirus D4276</taxon>
    </lineage>
</organism>
<dbReference type="Proteomes" id="UP000224125">
    <property type="component" value="Segment"/>
</dbReference>
<evidence type="ECO:0007829" key="4">
    <source>
        <dbReference type="PDB" id="6LKF"/>
    </source>
</evidence>
<dbReference type="EMBL" id="MF161328">
    <property type="protein sequence ID" value="ASD50988.1"/>
    <property type="molecule type" value="Genomic_DNA"/>
</dbReference>
<protein>
    <submittedName>
        <fullName evidence="2">AcrIIA5</fullName>
    </submittedName>
</protein>
<reference evidence="4" key="2">
    <citation type="journal article" date="2020" name="Nucleic Acids Res.">
        <title>Intrinsic disorder is essential for Cas9 inhibition of anti-CRISPR AcrIIA5.</title>
        <authorList>
            <person name="An S.Y."/>
            <person name="Ka D."/>
            <person name="Kim I."/>
            <person name="Kim E.H."/>
            <person name="Kim N.K."/>
            <person name="Bae E."/>
            <person name="Suh J.Y."/>
        </authorList>
    </citation>
    <scope>STRUCTURE BY NMR</scope>
</reference>
<dbReference type="GO" id="GO:0140678">
    <property type="term" value="F:molecular function inhibitor activity"/>
    <property type="evidence" value="ECO:0000315"/>
    <property type="project" value="DisProt"/>
</dbReference>
<keyword evidence="3" id="KW-1185">Reference proteome</keyword>
<dbReference type="SMR" id="A0A220GHA5"/>
<dbReference type="GO" id="GO:0098672">
    <property type="term" value="P:symbiont-mediated suppression of host CRISPR-cas system"/>
    <property type="evidence" value="ECO:0000314"/>
    <property type="project" value="CACAO"/>
</dbReference>
<proteinExistence type="evidence at protein level"/>
<dbReference type="GO" id="GO:0003723">
    <property type="term" value="F:RNA binding"/>
    <property type="evidence" value="ECO:0000353"/>
    <property type="project" value="DisProt"/>
</dbReference>
<gene>
    <name evidence="2" type="ORF">D4276_028</name>
</gene>